<accession>A0A914PV60</accession>
<evidence type="ECO:0000313" key="1">
    <source>
        <dbReference type="Proteomes" id="UP000887578"/>
    </source>
</evidence>
<proteinExistence type="predicted"/>
<sequence>MKKLGHTLRLVFKDENNIETDHETIPLNENQNVGGPFNSHRTRTSDGTNASVGTPESNFTTTILPSKLRKLQLLSVKVDNDNSGIRYRKARNKIGGNEKDHWKEENLIHMKAFENDVVKVKELCEKHGNDLFQPIKRHIGNSDEKV</sequence>
<dbReference type="WBParaSite" id="PDA_v2.g18731.t1">
    <property type="protein sequence ID" value="PDA_v2.g18731.t1"/>
    <property type="gene ID" value="PDA_v2.g18731"/>
</dbReference>
<evidence type="ECO:0000313" key="2">
    <source>
        <dbReference type="WBParaSite" id="PDA_v2.g18731.t1"/>
    </source>
</evidence>
<protein>
    <submittedName>
        <fullName evidence="2">Uncharacterized protein</fullName>
    </submittedName>
</protein>
<organism evidence="1 2">
    <name type="scientific">Panagrolaimus davidi</name>
    <dbReference type="NCBI Taxonomy" id="227884"/>
    <lineage>
        <taxon>Eukaryota</taxon>
        <taxon>Metazoa</taxon>
        <taxon>Ecdysozoa</taxon>
        <taxon>Nematoda</taxon>
        <taxon>Chromadorea</taxon>
        <taxon>Rhabditida</taxon>
        <taxon>Tylenchina</taxon>
        <taxon>Panagrolaimomorpha</taxon>
        <taxon>Panagrolaimoidea</taxon>
        <taxon>Panagrolaimidae</taxon>
        <taxon>Panagrolaimus</taxon>
    </lineage>
</organism>
<keyword evidence="1" id="KW-1185">Reference proteome</keyword>
<name>A0A914PV60_9BILA</name>
<reference evidence="2" key="1">
    <citation type="submission" date="2022-11" db="UniProtKB">
        <authorList>
            <consortium name="WormBaseParasite"/>
        </authorList>
    </citation>
    <scope>IDENTIFICATION</scope>
</reference>
<dbReference type="Proteomes" id="UP000887578">
    <property type="component" value="Unplaced"/>
</dbReference>
<dbReference type="AlphaFoldDB" id="A0A914PV60"/>